<dbReference type="FunFam" id="3.40.50.300:FF:000933">
    <property type="entry name" value="ABC transporter A family member 7"/>
    <property type="match status" value="1"/>
</dbReference>
<dbReference type="InterPro" id="IPR013525">
    <property type="entry name" value="ABC2_TM"/>
</dbReference>
<dbReference type="PROSITE" id="PS00211">
    <property type="entry name" value="ABC_TRANSPORTER_1"/>
    <property type="match status" value="1"/>
</dbReference>
<dbReference type="InterPro" id="IPR003593">
    <property type="entry name" value="AAA+_ATPase"/>
</dbReference>
<dbReference type="PROSITE" id="PS50893">
    <property type="entry name" value="ABC_TRANSPORTER_2"/>
    <property type="match status" value="2"/>
</dbReference>
<dbReference type="CDD" id="cd03263">
    <property type="entry name" value="ABC_subfamily_A"/>
    <property type="match status" value="2"/>
</dbReference>
<feature type="transmembrane region" description="Helical" evidence="7">
    <location>
        <begin position="1171"/>
        <end position="1190"/>
    </location>
</feature>
<feature type="transmembrane region" description="Helical" evidence="7">
    <location>
        <begin position="327"/>
        <end position="349"/>
    </location>
</feature>
<keyword evidence="5 7" id="KW-1133">Transmembrane helix</keyword>
<feature type="transmembrane region" description="Helical" evidence="7">
    <location>
        <begin position="26"/>
        <end position="55"/>
    </location>
</feature>
<sequence length="1684" mass="192480">MIESSDLRQIFILIYKGLLCGKHQRFSIFFGILFSVFIVCIPCIILSEFNFLFLYRPVIIQQSNDITYPPFDPYYTKESRDNDLQFVYAPEGPITDQFMKDAIKMFKATTDYTGNITSKGTRNEKELASYCLHRLQDDSKSIVIGTILKDFENKLPKSLNYKIRYHSAFHTPFFHTDLKYRLYGPSLGQAYTNTFFLSWQTAVEETFINGKLIEYGKSDFDYKIWMQRFPYPKYKKPPPSFSIVDVVPWFIGYGYLVFFVNVVYEVIEEKVNGSKELLKRMGMTDFTYWASTFMNHFITALITFLIITIVYKAPLKYGVVFLNNSNFLLVFLLLYLYLASQILFCMLFSIFFNRTLFAIISFLVVYVMSLTFVWIQFFMNDRDKSYLPLSLETKLGICLLPPGALNTLFFFVSFYEASGEGLQWYNLTEFSLAHDLNVLMIMGTMAFSCVLFILGIWYFDSVWPWQREVHRPFYFLCLPSYWMGANPISENKIKLFKKNDDNADFFEKEPRGSIPRVIIQNLTKEFCSGFTYKKAVNNVSLNIYQGQITVLLGHNGAGKTTLINTLTGLYSPTSGTASVNGLDILTGAVKARRGFGVCPQHTVLYDALTVEEHLKFYAAMKGVQWLNLDEEVTRTLNMVKLTEPRTKEAKVLSFGMKRKLSLGIAIIGGSKVLFLDEPTLGLDVETRRSVWDALLEIKHSRTIILTTHYMDEANILGDRIAFMADGEIRCCGSPKFLKEKFGTGYHLHVGKNSHFELEKLLSILKSYVPDVKIGNELEKEISFSLPSNSDREFGDMFKELENQKQKLGVTSFGITVTTMEDVFINIANLSETRYKLCSESEDSKVQITMEDVCCDSSNLRPHPRFSLQFFGLLMKRFHYSKRHWSILIAQLAIPFLLTCFCLYSLKDFGTKNQVIYNPLKLDISSVYGDTDGFVYNKNPQLSQVTEYLKDVLESNKVNVETVDNPTHYILDYSKNGIFKFLKNFMVGGAIDMLDDKILNLTAWYNGEHYHTAPMSLLLMHTAVLKYITNTGSITLINEPFPQLLQFFPDISISDVSRKTSIFLMPLALSFLSASFVLLPIHERSSKSKLLQLMTGLPAVIYWIAMFFWDYLVWVVASIFLIIPFAVFAHYAFFGIHLNAIGTTLLLLLLYGWSSIPFSYLITFFFKKGSTGFSAVVVFCTVFGVVAGTFFKSTEFSISSTPEHAIHEVKWFFRIFPVFCFSEGISNLFEMAYSNAFCDSLSQEDLEFNCNSHTMDESNRLFQCCKNKCQIKDQCLTQRDLITWNSTACGRDILSLFVCGLYYFFLLFLFETTSVAAFYQNIKAFASRVRNLLAGLKRDETIIEDSDVLAEKDRITKLIATGGTDGEALVVSGLTKVYKDFYAVNNLTFGIHPEECFGLFGVNGAGKTTLFKMLTGDIIPTKGNAIILNSSIRKDLKKFESNFGYCPQSDALIDRLTGREMLTLFGRLRGLAGCELHERVEHLLKMANLAEHADKQTQYYSGGNKRKLSVTLSLIGSPPLILLDEPTAGVDLVSRRKIWNILSQARKSTGTAVILTTHSVEEREALCDRLAIMVNGHFRCLGSVQQLKSRYGQGYTVIIKMKREHWDNQNVLNDIKRYVQSNLTAACLKDAHQGMLQYHVGDPFITLSYLFKFMADMKYEFNLEDYLISDTSLEQIFLTFARAQR</sequence>
<dbReference type="GO" id="GO:0016020">
    <property type="term" value="C:membrane"/>
    <property type="evidence" value="ECO:0007669"/>
    <property type="project" value="UniProtKB-SubCell"/>
</dbReference>
<feature type="transmembrane region" description="Helical" evidence="7">
    <location>
        <begin position="246"/>
        <end position="267"/>
    </location>
</feature>
<dbReference type="Pfam" id="PF00005">
    <property type="entry name" value="ABC_tran"/>
    <property type="match status" value="2"/>
</dbReference>
<feature type="transmembrane region" description="Helical" evidence="7">
    <location>
        <begin position="1292"/>
        <end position="1318"/>
    </location>
</feature>
<protein>
    <submittedName>
        <fullName evidence="9">ATP-binding cassette sub-family A member 17</fullName>
    </submittedName>
</protein>
<keyword evidence="4 9" id="KW-0067">ATP-binding</keyword>
<feature type="transmembrane region" description="Helical" evidence="7">
    <location>
        <begin position="438"/>
        <end position="459"/>
    </location>
</feature>
<dbReference type="GO" id="GO:0005319">
    <property type="term" value="F:lipid transporter activity"/>
    <property type="evidence" value="ECO:0007669"/>
    <property type="project" value="TreeGrafter"/>
</dbReference>
<dbReference type="GO" id="GO:0140359">
    <property type="term" value="F:ABC-type transporter activity"/>
    <property type="evidence" value="ECO:0007669"/>
    <property type="project" value="InterPro"/>
</dbReference>
<dbReference type="FunFam" id="3.40.50.300:FF:002470">
    <property type="entry name" value="ABC transporter, putative"/>
    <property type="match status" value="1"/>
</dbReference>
<gene>
    <name evidence="9" type="primary">Abca17</name>
    <name evidence="9" type="ORF">TNCT_528081</name>
</gene>
<dbReference type="InterPro" id="IPR017871">
    <property type="entry name" value="ABC_transporter-like_CS"/>
</dbReference>
<dbReference type="GO" id="GO:0005524">
    <property type="term" value="F:ATP binding"/>
    <property type="evidence" value="ECO:0007669"/>
    <property type="project" value="UniProtKB-KW"/>
</dbReference>
<reference evidence="9" key="1">
    <citation type="submission" date="2020-07" db="EMBL/GenBank/DDBJ databases">
        <title>Multicomponent nature underlies the extraordinary mechanical properties of spider dragline silk.</title>
        <authorList>
            <person name="Kono N."/>
            <person name="Nakamura H."/>
            <person name="Mori M."/>
            <person name="Yoshida Y."/>
            <person name="Ohtoshi R."/>
            <person name="Malay A.D."/>
            <person name="Moran D.A.P."/>
            <person name="Tomita M."/>
            <person name="Numata K."/>
            <person name="Arakawa K."/>
        </authorList>
    </citation>
    <scope>NUCLEOTIDE SEQUENCE</scope>
</reference>
<evidence type="ECO:0000313" key="10">
    <source>
        <dbReference type="Proteomes" id="UP000887116"/>
    </source>
</evidence>
<dbReference type="InterPro" id="IPR027417">
    <property type="entry name" value="P-loop_NTPase"/>
</dbReference>
<dbReference type="InterPro" id="IPR003439">
    <property type="entry name" value="ABC_transporter-like_ATP-bd"/>
</dbReference>
<dbReference type="SMART" id="SM00382">
    <property type="entry name" value="AAA"/>
    <property type="match status" value="2"/>
</dbReference>
<evidence type="ECO:0000256" key="3">
    <source>
        <dbReference type="ARBA" id="ARBA00022741"/>
    </source>
</evidence>
<dbReference type="InterPro" id="IPR026082">
    <property type="entry name" value="ABCA"/>
</dbReference>
<feature type="transmembrane region" description="Helical" evidence="7">
    <location>
        <begin position="1110"/>
        <end position="1132"/>
    </location>
</feature>
<dbReference type="EMBL" id="BMAO01028251">
    <property type="protein sequence ID" value="GFR23039.1"/>
    <property type="molecule type" value="Genomic_DNA"/>
</dbReference>
<proteinExistence type="predicted"/>
<feature type="transmembrane region" description="Helical" evidence="7">
    <location>
        <begin position="884"/>
        <end position="905"/>
    </location>
</feature>
<keyword evidence="10" id="KW-1185">Reference proteome</keyword>
<dbReference type="OrthoDB" id="6429129at2759"/>
<comment type="subcellular location">
    <subcellularLocation>
        <location evidence="1">Membrane</location>
        <topology evidence="1">Multi-pass membrane protein</topology>
    </subcellularLocation>
</comment>
<feature type="transmembrane region" description="Helical" evidence="7">
    <location>
        <begin position="1061"/>
        <end position="1080"/>
    </location>
</feature>
<feature type="transmembrane region" description="Helical" evidence="7">
    <location>
        <begin position="399"/>
        <end position="417"/>
    </location>
</feature>
<evidence type="ECO:0000256" key="7">
    <source>
        <dbReference type="SAM" id="Phobius"/>
    </source>
</evidence>
<feature type="transmembrane region" description="Helical" evidence="7">
    <location>
        <begin position="1087"/>
        <end position="1104"/>
    </location>
</feature>
<keyword evidence="3" id="KW-0547">Nucleotide-binding</keyword>
<evidence type="ECO:0000256" key="5">
    <source>
        <dbReference type="ARBA" id="ARBA00022989"/>
    </source>
</evidence>
<dbReference type="InterPro" id="IPR056264">
    <property type="entry name" value="R2_ABCA1-4-like"/>
</dbReference>
<evidence type="ECO:0000313" key="9">
    <source>
        <dbReference type="EMBL" id="GFR23039.1"/>
    </source>
</evidence>
<dbReference type="Pfam" id="PF23321">
    <property type="entry name" value="R1_ABCA1"/>
    <property type="match status" value="1"/>
</dbReference>
<dbReference type="Proteomes" id="UP000887116">
    <property type="component" value="Unassembled WGS sequence"/>
</dbReference>
<dbReference type="Pfam" id="PF12698">
    <property type="entry name" value="ABC2_membrane_3"/>
    <property type="match status" value="2"/>
</dbReference>
<evidence type="ECO:0000256" key="4">
    <source>
        <dbReference type="ARBA" id="ARBA00022840"/>
    </source>
</evidence>
<dbReference type="PANTHER" id="PTHR19229">
    <property type="entry name" value="ATP-BINDING CASSETTE TRANSPORTER SUBFAMILY A ABCA"/>
    <property type="match status" value="1"/>
</dbReference>
<dbReference type="GO" id="GO:0016887">
    <property type="term" value="F:ATP hydrolysis activity"/>
    <property type="evidence" value="ECO:0007669"/>
    <property type="project" value="InterPro"/>
</dbReference>
<feature type="transmembrane region" description="Helical" evidence="7">
    <location>
        <begin position="1144"/>
        <end position="1165"/>
    </location>
</feature>
<feature type="domain" description="ABC transporter" evidence="8">
    <location>
        <begin position="517"/>
        <end position="750"/>
    </location>
</feature>
<organism evidence="9 10">
    <name type="scientific">Trichonephila clavata</name>
    <name type="common">Joro spider</name>
    <name type="synonym">Nephila clavata</name>
    <dbReference type="NCBI Taxonomy" id="2740835"/>
    <lineage>
        <taxon>Eukaryota</taxon>
        <taxon>Metazoa</taxon>
        <taxon>Ecdysozoa</taxon>
        <taxon>Arthropoda</taxon>
        <taxon>Chelicerata</taxon>
        <taxon>Arachnida</taxon>
        <taxon>Araneae</taxon>
        <taxon>Araneomorphae</taxon>
        <taxon>Entelegynae</taxon>
        <taxon>Araneoidea</taxon>
        <taxon>Nephilidae</taxon>
        <taxon>Trichonephila</taxon>
    </lineage>
</organism>
<accession>A0A8X6HG67</accession>
<evidence type="ECO:0000259" key="8">
    <source>
        <dbReference type="PROSITE" id="PS50893"/>
    </source>
</evidence>
<comment type="caution">
    <text evidence="9">The sequence shown here is derived from an EMBL/GenBank/DDBJ whole genome shotgun (WGS) entry which is preliminary data.</text>
</comment>
<dbReference type="PANTHER" id="PTHR19229:SF250">
    <property type="entry name" value="ABC TRANSPORTER DOMAIN-CONTAINING PROTEIN-RELATED"/>
    <property type="match status" value="1"/>
</dbReference>
<feature type="domain" description="ABC transporter" evidence="8">
    <location>
        <begin position="1368"/>
        <end position="1599"/>
    </location>
</feature>
<evidence type="ECO:0000256" key="1">
    <source>
        <dbReference type="ARBA" id="ARBA00004141"/>
    </source>
</evidence>
<feature type="transmembrane region" description="Helical" evidence="7">
    <location>
        <begin position="288"/>
        <end position="311"/>
    </location>
</feature>
<name>A0A8X6HG67_TRICU</name>
<keyword evidence="6 7" id="KW-0472">Membrane</keyword>
<evidence type="ECO:0000256" key="6">
    <source>
        <dbReference type="ARBA" id="ARBA00023136"/>
    </source>
</evidence>
<evidence type="ECO:0000256" key="2">
    <source>
        <dbReference type="ARBA" id="ARBA00022692"/>
    </source>
</evidence>
<dbReference type="SUPFAM" id="SSF52540">
    <property type="entry name" value="P-loop containing nucleoside triphosphate hydrolases"/>
    <property type="match status" value="2"/>
</dbReference>
<feature type="transmembrane region" description="Helical" evidence="7">
    <location>
        <begin position="356"/>
        <end position="379"/>
    </location>
</feature>
<dbReference type="Gene3D" id="3.40.50.300">
    <property type="entry name" value="P-loop containing nucleotide triphosphate hydrolases"/>
    <property type="match status" value="2"/>
</dbReference>
<keyword evidence="2 7" id="KW-0812">Transmembrane</keyword>